<keyword evidence="6 8" id="KW-0472">Membrane</keyword>
<feature type="transmembrane region" description="Helical" evidence="8">
    <location>
        <begin position="216"/>
        <end position="240"/>
    </location>
</feature>
<dbReference type="PANTHER" id="PTHR11388:SF76">
    <property type="entry name" value="SOLUTE CARRIER ORGANIC ANION TRANSPORTER FAMILY MEMBER"/>
    <property type="match status" value="1"/>
</dbReference>
<keyword evidence="7" id="KW-1015">Disulfide bond</keyword>
<dbReference type="Pfam" id="PF03137">
    <property type="entry name" value="OATP"/>
    <property type="match status" value="1"/>
</dbReference>
<evidence type="ECO:0000256" key="6">
    <source>
        <dbReference type="ARBA" id="ARBA00023136"/>
    </source>
</evidence>
<feature type="transmembrane region" description="Helical" evidence="8">
    <location>
        <begin position="465"/>
        <end position="489"/>
    </location>
</feature>
<evidence type="ECO:0000256" key="3">
    <source>
        <dbReference type="ARBA" id="ARBA00022475"/>
    </source>
</evidence>
<dbReference type="Proteomes" id="UP000827092">
    <property type="component" value="Unassembled WGS sequence"/>
</dbReference>
<dbReference type="InterPro" id="IPR036259">
    <property type="entry name" value="MFS_trans_sf"/>
</dbReference>
<dbReference type="GO" id="GO:0006811">
    <property type="term" value="P:monoatomic ion transport"/>
    <property type="evidence" value="ECO:0007669"/>
    <property type="project" value="UniProtKB-KW"/>
</dbReference>
<proteinExistence type="inferred from homology"/>
<keyword evidence="4 8" id="KW-0812">Transmembrane</keyword>
<dbReference type="CDD" id="cd17336">
    <property type="entry name" value="MFS_SLCO_OATP"/>
    <property type="match status" value="1"/>
</dbReference>
<feature type="transmembrane region" description="Helical" evidence="8">
    <location>
        <begin position="501"/>
        <end position="522"/>
    </location>
</feature>
<sequence length="611" mass="67967">MLKGEAIKSSDNEEISDAAELRKISYEVVSEVLKKAGRHLNDIAHKPQNLSPNTSVPYNSARRKDDVNSDSNAEVENDAKPNEVNDKGKVIQFKEVLKDVYDSEDFTKKIEIEMRKSNLKYDVDPDTICGIGCFKPKWLQAWATPRGFGNLAYYAVGLAYMDDNSKQKNTPMYLAVAFALRLLGPLLGFLMSSVFLKFPENPFVDPGFGNEDPRWIGGWWMGFLLQGFLLALCTVPMAMFPRRLPGHKQPKLNIMLPDKKELRSKVLNFFAAMKRLMKNPLLIFITLNVIFSTLGTFGHYIMLPKYMENQFKLSASEASLASGPPGIAASVTSILLGGFTIYRLRPSAKVLTAAMVSLEVVTAIGFLMLKIPHCEVTEMANYGLDDNGLVLSSDCNDNCSCSTSKFTPVCSLEGNTFYFSPCYAGCKITSNQEFEDCSCVQDKSGLNRKNVTEGFCVSKDCWPQALMYIISFPILQCVVSFLKAAYTMLLLRSIDPQDKSVALGIFETMISAFGFIPFPMVFGSLVDSACLVWETTCGKTGNCWFYDVSKFNYLLHGASALFSALSAACLFVVFLLSARLRNLYEEDIKEGIDTKLPETEEGGELNMVTKF</sequence>
<evidence type="ECO:0000313" key="11">
    <source>
        <dbReference type="EMBL" id="KAG8187154.1"/>
    </source>
</evidence>
<organism evidence="11 12">
    <name type="scientific">Oedothorax gibbosus</name>
    <dbReference type="NCBI Taxonomy" id="931172"/>
    <lineage>
        <taxon>Eukaryota</taxon>
        <taxon>Metazoa</taxon>
        <taxon>Ecdysozoa</taxon>
        <taxon>Arthropoda</taxon>
        <taxon>Chelicerata</taxon>
        <taxon>Arachnida</taxon>
        <taxon>Araneae</taxon>
        <taxon>Araneomorphae</taxon>
        <taxon>Entelegynae</taxon>
        <taxon>Araneoidea</taxon>
        <taxon>Linyphiidae</taxon>
        <taxon>Erigoninae</taxon>
        <taxon>Oedothorax</taxon>
    </lineage>
</organism>
<feature type="transmembrane region" description="Helical" evidence="8">
    <location>
        <begin position="281"/>
        <end position="303"/>
    </location>
</feature>
<dbReference type="InterPro" id="IPR004156">
    <property type="entry name" value="OATP"/>
</dbReference>
<dbReference type="InterPro" id="IPR002350">
    <property type="entry name" value="Kazal_dom"/>
</dbReference>
<feature type="region of interest" description="Disordered" evidence="9">
    <location>
        <begin position="40"/>
        <end position="82"/>
    </location>
</feature>
<dbReference type="GO" id="GO:0015347">
    <property type="term" value="F:sodium-independent organic anion transmembrane transporter activity"/>
    <property type="evidence" value="ECO:0007669"/>
    <property type="project" value="TreeGrafter"/>
</dbReference>
<evidence type="ECO:0000256" key="5">
    <source>
        <dbReference type="ARBA" id="ARBA00022989"/>
    </source>
</evidence>
<name>A0AAV6USH0_9ARAC</name>
<dbReference type="AlphaFoldDB" id="A0AAV6USH0"/>
<accession>A0AAV6USH0</accession>
<comment type="subcellular location">
    <subcellularLocation>
        <location evidence="1 8">Cell membrane</location>
        <topology evidence="1 8">Multi-pass membrane protein</topology>
    </subcellularLocation>
</comment>
<evidence type="ECO:0000256" key="7">
    <source>
        <dbReference type="ARBA" id="ARBA00023157"/>
    </source>
</evidence>
<reference evidence="11 12" key="1">
    <citation type="journal article" date="2022" name="Nat. Ecol. Evol.">
        <title>A masculinizing supergene underlies an exaggerated male reproductive morph in a spider.</title>
        <authorList>
            <person name="Hendrickx F."/>
            <person name="De Corte Z."/>
            <person name="Sonet G."/>
            <person name="Van Belleghem S.M."/>
            <person name="Kostlbacher S."/>
            <person name="Vangestel C."/>
        </authorList>
    </citation>
    <scope>NUCLEOTIDE SEQUENCE [LARGE SCALE GENOMIC DNA]</scope>
    <source>
        <strain evidence="11">W744_W776</strain>
    </source>
</reference>
<comment type="caution">
    <text evidence="8">Lacks conserved residue(s) required for the propagation of feature annotation.</text>
</comment>
<evidence type="ECO:0000259" key="10">
    <source>
        <dbReference type="PROSITE" id="PS51465"/>
    </source>
</evidence>
<keyword evidence="3" id="KW-1003">Cell membrane</keyword>
<dbReference type="PROSITE" id="PS51465">
    <property type="entry name" value="KAZAL_2"/>
    <property type="match status" value="1"/>
</dbReference>
<feature type="transmembrane region" description="Helical" evidence="8">
    <location>
        <begin position="553"/>
        <end position="576"/>
    </location>
</feature>
<evidence type="ECO:0000256" key="4">
    <source>
        <dbReference type="ARBA" id="ARBA00022692"/>
    </source>
</evidence>
<keyword evidence="8" id="KW-0406">Ion transport</keyword>
<comment type="similarity">
    <text evidence="2 8">Belongs to the organo anion transporter (TC 2.A.60) family.</text>
</comment>
<evidence type="ECO:0000256" key="9">
    <source>
        <dbReference type="SAM" id="MobiDB-lite"/>
    </source>
</evidence>
<keyword evidence="12" id="KW-1185">Reference proteome</keyword>
<dbReference type="NCBIfam" id="TIGR00805">
    <property type="entry name" value="oat"/>
    <property type="match status" value="1"/>
</dbReference>
<dbReference type="GO" id="GO:0043252">
    <property type="term" value="P:sodium-independent organic anion transport"/>
    <property type="evidence" value="ECO:0007669"/>
    <property type="project" value="TreeGrafter"/>
</dbReference>
<keyword evidence="8" id="KW-0813">Transport</keyword>
<evidence type="ECO:0000313" key="12">
    <source>
        <dbReference type="Proteomes" id="UP000827092"/>
    </source>
</evidence>
<protein>
    <recommendedName>
        <fullName evidence="8">Solute carrier organic anion transporter family member</fullName>
    </recommendedName>
</protein>
<feature type="domain" description="Kazal-like" evidence="10">
    <location>
        <begin position="389"/>
        <end position="441"/>
    </location>
</feature>
<dbReference type="GO" id="GO:0016323">
    <property type="term" value="C:basolateral plasma membrane"/>
    <property type="evidence" value="ECO:0007669"/>
    <property type="project" value="TreeGrafter"/>
</dbReference>
<dbReference type="SUPFAM" id="SSF103473">
    <property type="entry name" value="MFS general substrate transporter"/>
    <property type="match status" value="1"/>
</dbReference>
<feature type="transmembrane region" description="Helical" evidence="8">
    <location>
        <begin position="350"/>
        <end position="369"/>
    </location>
</feature>
<dbReference type="PANTHER" id="PTHR11388">
    <property type="entry name" value="ORGANIC ANION TRANSPORTER"/>
    <property type="match status" value="1"/>
</dbReference>
<evidence type="ECO:0000256" key="8">
    <source>
        <dbReference type="RuleBase" id="RU362056"/>
    </source>
</evidence>
<evidence type="ECO:0000256" key="1">
    <source>
        <dbReference type="ARBA" id="ARBA00004651"/>
    </source>
</evidence>
<feature type="transmembrane region" description="Helical" evidence="8">
    <location>
        <begin position="173"/>
        <end position="196"/>
    </location>
</feature>
<feature type="compositionally biased region" description="Polar residues" evidence="9">
    <location>
        <begin position="48"/>
        <end position="58"/>
    </location>
</feature>
<feature type="transmembrane region" description="Helical" evidence="8">
    <location>
        <begin position="323"/>
        <end position="343"/>
    </location>
</feature>
<gene>
    <name evidence="11" type="ORF">JTE90_020032</name>
</gene>
<comment type="caution">
    <text evidence="11">The sequence shown here is derived from an EMBL/GenBank/DDBJ whole genome shotgun (WGS) entry which is preliminary data.</text>
</comment>
<dbReference type="Gene3D" id="1.20.1250.20">
    <property type="entry name" value="MFS general substrate transporter like domains"/>
    <property type="match status" value="1"/>
</dbReference>
<dbReference type="EMBL" id="JAFNEN010000277">
    <property type="protein sequence ID" value="KAG8187154.1"/>
    <property type="molecule type" value="Genomic_DNA"/>
</dbReference>
<keyword evidence="5 8" id="KW-1133">Transmembrane helix</keyword>
<evidence type="ECO:0000256" key="2">
    <source>
        <dbReference type="ARBA" id="ARBA00009657"/>
    </source>
</evidence>